<dbReference type="PANTHER" id="PTHR28041:SF1">
    <property type="entry name" value="LARGE RIBOSOMAL SUBUNIT PROTEIN ML59"/>
    <property type="match status" value="1"/>
</dbReference>
<dbReference type="KEGG" id="hir:HETIRDRAFT_454100"/>
<dbReference type="Proteomes" id="UP000030671">
    <property type="component" value="Unassembled WGS sequence"/>
</dbReference>
<reference evidence="3 4" key="1">
    <citation type="journal article" date="2012" name="New Phytol.">
        <title>Insight into trade-off between wood decay and parasitism from the genome of a fungal forest pathogen.</title>
        <authorList>
            <person name="Olson A."/>
            <person name="Aerts A."/>
            <person name="Asiegbu F."/>
            <person name="Belbahri L."/>
            <person name="Bouzid O."/>
            <person name="Broberg A."/>
            <person name="Canback B."/>
            <person name="Coutinho P.M."/>
            <person name="Cullen D."/>
            <person name="Dalman K."/>
            <person name="Deflorio G."/>
            <person name="van Diepen L.T."/>
            <person name="Dunand C."/>
            <person name="Duplessis S."/>
            <person name="Durling M."/>
            <person name="Gonthier P."/>
            <person name="Grimwood J."/>
            <person name="Fossdal C.G."/>
            <person name="Hansson D."/>
            <person name="Henrissat B."/>
            <person name="Hietala A."/>
            <person name="Himmelstrand K."/>
            <person name="Hoffmeister D."/>
            <person name="Hogberg N."/>
            <person name="James T.Y."/>
            <person name="Karlsson M."/>
            <person name="Kohler A."/>
            <person name="Kues U."/>
            <person name="Lee Y.H."/>
            <person name="Lin Y.C."/>
            <person name="Lind M."/>
            <person name="Lindquist E."/>
            <person name="Lombard V."/>
            <person name="Lucas S."/>
            <person name="Lunden K."/>
            <person name="Morin E."/>
            <person name="Murat C."/>
            <person name="Park J."/>
            <person name="Raffaello T."/>
            <person name="Rouze P."/>
            <person name="Salamov A."/>
            <person name="Schmutz J."/>
            <person name="Solheim H."/>
            <person name="Stahlberg J."/>
            <person name="Velez H."/>
            <person name="de Vries R.P."/>
            <person name="Wiebenga A."/>
            <person name="Woodward S."/>
            <person name="Yakovlev I."/>
            <person name="Garbelotto M."/>
            <person name="Martin F."/>
            <person name="Grigoriev I.V."/>
            <person name="Stenlid J."/>
        </authorList>
    </citation>
    <scope>NUCLEOTIDE SEQUENCE [LARGE SCALE GENOMIC DNA]</scope>
    <source>
        <strain evidence="3 4">TC 32-1</strain>
    </source>
</reference>
<dbReference type="Pfam" id="PF18126">
    <property type="entry name" value="Mitoc_mL59"/>
    <property type="match status" value="1"/>
</dbReference>
<dbReference type="EMBL" id="KI925462">
    <property type="protein sequence ID" value="ETW78042.1"/>
    <property type="molecule type" value="Genomic_DNA"/>
</dbReference>
<dbReference type="HOGENOM" id="CLU_058283_0_0_1"/>
<gene>
    <name evidence="3" type="ORF">HETIRDRAFT_454100</name>
</gene>
<evidence type="ECO:0000313" key="4">
    <source>
        <dbReference type="Proteomes" id="UP000030671"/>
    </source>
</evidence>
<dbReference type="GeneID" id="20676465"/>
<sequence>MAMQAIKRFRMREIAALPRLGPQIAAASAAVAAAAARPTTSTSANAQSSPPTPSALSTPLPRPTAPKTPHAAPKSVPSSSTKPASKQDASARLQLLNPFVPHKNPETGRWAPPKYSLRRQADLVKAARKAGIEGLLPPGPKTRLGEPAPAVVSDVQAKAQEAVAEEAPWTRPVHWVGVVREKKDVGWKVRMYAGRKRMFKGHKWERVRQDRRRKMRTLMRDMGARVKRYKSYRAVRSPKPLWYLSGTRSKRAQRLPF</sequence>
<evidence type="ECO:0000313" key="3">
    <source>
        <dbReference type="EMBL" id="ETW78042.1"/>
    </source>
</evidence>
<dbReference type="OrthoDB" id="18529at2759"/>
<evidence type="ECO:0000256" key="1">
    <source>
        <dbReference type="SAM" id="MobiDB-lite"/>
    </source>
</evidence>
<name>W4JWV7_HETIT</name>
<dbReference type="InterPro" id="IPR040922">
    <property type="entry name" value="Ribosomal_mL59_dom"/>
</dbReference>
<dbReference type="eggNOG" id="ENOG502S29G">
    <property type="taxonomic scope" value="Eukaryota"/>
</dbReference>
<keyword evidence="4" id="KW-1185">Reference proteome</keyword>
<dbReference type="InterPro" id="IPR037507">
    <property type="entry name" value="Ribosomal_mL59"/>
</dbReference>
<feature type="compositionally biased region" description="Polar residues" evidence="1">
    <location>
        <begin position="76"/>
        <end position="88"/>
    </location>
</feature>
<dbReference type="GO" id="GO:0005762">
    <property type="term" value="C:mitochondrial large ribosomal subunit"/>
    <property type="evidence" value="ECO:0007669"/>
    <property type="project" value="InterPro"/>
</dbReference>
<dbReference type="STRING" id="747525.W4JWV7"/>
<dbReference type="AlphaFoldDB" id="W4JWV7"/>
<protein>
    <recommendedName>
        <fullName evidence="2">Large ribosomal subunit protein mL59 domain-containing protein</fullName>
    </recommendedName>
</protein>
<organism evidence="3 4">
    <name type="scientific">Heterobasidion irregulare (strain TC 32-1)</name>
    <dbReference type="NCBI Taxonomy" id="747525"/>
    <lineage>
        <taxon>Eukaryota</taxon>
        <taxon>Fungi</taxon>
        <taxon>Dikarya</taxon>
        <taxon>Basidiomycota</taxon>
        <taxon>Agaricomycotina</taxon>
        <taxon>Agaricomycetes</taxon>
        <taxon>Russulales</taxon>
        <taxon>Bondarzewiaceae</taxon>
        <taxon>Heterobasidion</taxon>
        <taxon>Heterobasidion annosum species complex</taxon>
    </lineage>
</organism>
<dbReference type="InParanoid" id="W4JWV7"/>
<dbReference type="PANTHER" id="PTHR28041">
    <property type="entry name" value="54S RIBOSOMAL PROTEIN L25, MITOCHONDRIAL"/>
    <property type="match status" value="1"/>
</dbReference>
<dbReference type="GO" id="GO:0003735">
    <property type="term" value="F:structural constituent of ribosome"/>
    <property type="evidence" value="ECO:0007669"/>
    <property type="project" value="InterPro"/>
</dbReference>
<feature type="region of interest" description="Disordered" evidence="1">
    <location>
        <begin position="26"/>
        <end position="89"/>
    </location>
</feature>
<feature type="compositionally biased region" description="Low complexity" evidence="1">
    <location>
        <begin position="26"/>
        <end position="59"/>
    </location>
</feature>
<evidence type="ECO:0000259" key="2">
    <source>
        <dbReference type="Pfam" id="PF18126"/>
    </source>
</evidence>
<dbReference type="RefSeq" id="XP_009550046.1">
    <property type="nucleotide sequence ID" value="XM_009551751.1"/>
</dbReference>
<accession>W4JWV7</accession>
<proteinExistence type="predicted"/>
<feature type="domain" description="Large ribosomal subunit protein mL59" evidence="2">
    <location>
        <begin position="74"/>
        <end position="231"/>
    </location>
</feature>